<comment type="caution">
    <text evidence="1">The sequence shown here is derived from an EMBL/GenBank/DDBJ whole genome shotgun (WGS) entry which is preliminary data.</text>
</comment>
<name>A0A4T0I2D8_WALIC</name>
<gene>
    <name evidence="1" type="ORF">E3P90_03797</name>
</gene>
<accession>A0A4T0I2D8</accession>
<dbReference type="AlphaFoldDB" id="A0A4T0I2D8"/>
<sequence>MHVLEVLAVRTLQQCQGLLERITQAQYIQRSTQPPHSTISKHVRHTLERFQVFVGGVKSDEANVDTLLDFDVVEKNRAIEWDIDAARYVLSNLITFFDNGLVRLRLYRQVRLTIHTPTPVILNSTYARELHFVIVHAIHHYALIRAIAAGELHVGLDDGFGHPPRHSKM</sequence>
<reference evidence="1 2" key="1">
    <citation type="submission" date="2019-03" db="EMBL/GenBank/DDBJ databases">
        <title>Sequencing 23 genomes of Wallemia ichthyophaga.</title>
        <authorList>
            <person name="Gostincar C."/>
        </authorList>
    </citation>
    <scope>NUCLEOTIDE SEQUENCE [LARGE SCALE GENOMIC DNA]</scope>
    <source>
        <strain evidence="1 2">EXF-8621</strain>
    </source>
</reference>
<dbReference type="EMBL" id="SPOF01000065">
    <property type="protein sequence ID" value="TIB08144.1"/>
    <property type="molecule type" value="Genomic_DNA"/>
</dbReference>
<organism evidence="1 2">
    <name type="scientific">Wallemia ichthyophaga</name>
    <dbReference type="NCBI Taxonomy" id="245174"/>
    <lineage>
        <taxon>Eukaryota</taxon>
        <taxon>Fungi</taxon>
        <taxon>Dikarya</taxon>
        <taxon>Basidiomycota</taxon>
        <taxon>Wallemiomycotina</taxon>
        <taxon>Wallemiomycetes</taxon>
        <taxon>Wallemiales</taxon>
        <taxon>Wallemiaceae</taxon>
        <taxon>Wallemia</taxon>
    </lineage>
</organism>
<evidence type="ECO:0000313" key="2">
    <source>
        <dbReference type="Proteomes" id="UP000306954"/>
    </source>
</evidence>
<dbReference type="OrthoDB" id="5564877at2759"/>
<evidence type="ECO:0008006" key="3">
    <source>
        <dbReference type="Google" id="ProtNLM"/>
    </source>
</evidence>
<dbReference type="Proteomes" id="UP000306954">
    <property type="component" value="Unassembled WGS sequence"/>
</dbReference>
<proteinExistence type="predicted"/>
<dbReference type="PANTHER" id="PTHR39473">
    <property type="match status" value="1"/>
</dbReference>
<dbReference type="PANTHER" id="PTHR39473:SF1">
    <property type="entry name" value="DINB-LIKE DOMAIN-CONTAINING PROTEIN"/>
    <property type="match status" value="1"/>
</dbReference>
<protein>
    <recommendedName>
        <fullName evidence="3">DinB-like domain-containing protein</fullName>
    </recommendedName>
</protein>
<evidence type="ECO:0000313" key="1">
    <source>
        <dbReference type="EMBL" id="TIB08144.1"/>
    </source>
</evidence>